<gene>
    <name evidence="4" type="ORF">GQM21_27180</name>
</gene>
<proteinExistence type="predicted"/>
<evidence type="ECO:0000259" key="3">
    <source>
        <dbReference type="Pfam" id="PF13322"/>
    </source>
</evidence>
<organism evidence="4 5">
    <name type="scientific">Escherichia coli</name>
    <dbReference type="NCBI Taxonomy" id="562"/>
    <lineage>
        <taxon>Bacteria</taxon>
        <taxon>Pseudomonadati</taxon>
        <taxon>Pseudomonadota</taxon>
        <taxon>Gammaproteobacteria</taxon>
        <taxon>Enterobacterales</taxon>
        <taxon>Enterobacteriaceae</taxon>
        <taxon>Escherichia</taxon>
    </lineage>
</organism>
<reference evidence="4 5" key="1">
    <citation type="submission" date="2019-12" db="EMBL/GenBank/DDBJ databases">
        <title>Enteriobacteria Tanzani isolates_10432.</title>
        <authorList>
            <person name="Subbiah M."/>
            <person name="Call D."/>
        </authorList>
    </citation>
    <scope>NUCLEOTIDE SEQUENCE [LARGE SCALE GENOMIC DNA]</scope>
    <source>
        <strain evidence="4 5">10432wG8</strain>
    </source>
</reference>
<dbReference type="PROSITE" id="PS51257">
    <property type="entry name" value="PROKAR_LIPOPROTEIN"/>
    <property type="match status" value="1"/>
</dbReference>
<dbReference type="EMBL" id="WTML01000292">
    <property type="protein sequence ID" value="MWL00774.1"/>
    <property type="molecule type" value="Genomic_DNA"/>
</dbReference>
<dbReference type="PANTHER" id="PTHR15730">
    <property type="entry name" value="EXPERIMENTAL AUTOIMMUNE PROSTATITIS ANTIGEN 2-RELATED"/>
    <property type="match status" value="1"/>
</dbReference>
<accession>A0A8T5YL21</accession>
<dbReference type="InterPro" id="IPR025385">
    <property type="entry name" value="DUF4092"/>
</dbReference>
<feature type="region of interest" description="Disordered" evidence="1">
    <location>
        <begin position="227"/>
        <end position="248"/>
    </location>
</feature>
<feature type="non-terminal residue" evidence="4">
    <location>
        <position position="678"/>
    </location>
</feature>
<feature type="compositionally biased region" description="Low complexity" evidence="1">
    <location>
        <begin position="235"/>
        <end position="248"/>
    </location>
</feature>
<feature type="compositionally biased region" description="Low complexity" evidence="1">
    <location>
        <begin position="31"/>
        <end position="42"/>
    </location>
</feature>
<evidence type="ECO:0000256" key="1">
    <source>
        <dbReference type="SAM" id="MobiDB-lite"/>
    </source>
</evidence>
<feature type="compositionally biased region" description="Polar residues" evidence="1">
    <location>
        <begin position="97"/>
        <end position="107"/>
    </location>
</feature>
<evidence type="ECO:0000313" key="4">
    <source>
        <dbReference type="EMBL" id="MWL00774.1"/>
    </source>
</evidence>
<evidence type="ECO:0000313" key="5">
    <source>
        <dbReference type="Proteomes" id="UP000462271"/>
    </source>
</evidence>
<evidence type="ECO:0000256" key="2">
    <source>
        <dbReference type="SAM" id="SignalP"/>
    </source>
</evidence>
<comment type="caution">
    <text evidence="4">The sequence shown here is derived from an EMBL/GenBank/DDBJ whole genome shotgun (WGS) entry which is preliminary data.</text>
</comment>
<dbReference type="PANTHER" id="PTHR15730:SF5">
    <property type="entry name" value="SI:CH211-210B2.2-RELATED"/>
    <property type="match status" value="1"/>
</dbReference>
<dbReference type="InterPro" id="IPR051244">
    <property type="entry name" value="TCAF"/>
</dbReference>
<dbReference type="AlphaFoldDB" id="A0A8T5YL21"/>
<feature type="signal peptide" evidence="2">
    <location>
        <begin position="1"/>
        <end position="22"/>
    </location>
</feature>
<protein>
    <submittedName>
        <fullName evidence="4">DUF4092 domain-containing protein</fullName>
    </submittedName>
</protein>
<feature type="chain" id="PRO_5035751645" evidence="2">
    <location>
        <begin position="23"/>
        <end position="678"/>
    </location>
</feature>
<dbReference type="Pfam" id="PF13322">
    <property type="entry name" value="DUF4092"/>
    <property type="match status" value="1"/>
</dbReference>
<keyword evidence="2" id="KW-0732">Signal</keyword>
<feature type="region of interest" description="Disordered" evidence="1">
    <location>
        <begin position="22"/>
        <end position="107"/>
    </location>
</feature>
<name>A0A8T5YL21_ECOLX</name>
<feature type="domain" description="DUF4092" evidence="3">
    <location>
        <begin position="418"/>
        <end position="586"/>
    </location>
</feature>
<feature type="compositionally biased region" description="Pro residues" evidence="1">
    <location>
        <begin position="51"/>
        <end position="77"/>
    </location>
</feature>
<dbReference type="Proteomes" id="UP000462271">
    <property type="component" value="Unassembled WGS sequence"/>
</dbReference>
<sequence length="678" mass="73431">MNKKFKYKKSLLAAILSATLLAGCDGGGSGSSSDTPPVDSGTGSLPEVKPDPTPNPEPTPEPTPDPEPTPEPTPDPEPTPEPEPEPVPTKTGYLTLGGSQRITGATCNGESSDGFTFTPGDKVTCVAGNNTTIATFDTQSEAARSLRAVEKVSFSLEDAQELAASDDKKSNAVSLVTSSNSCPANTEQVCLTFSSVIESKRFDSLYKQIDLAPEEFKKLVNEEVENNAATDKAPSTHTSPVVPVTTPGTKPDLNASFVSANAEQFYQYQPTEIILSEGRLVDSQGDGVVGVNYYTNSGRGVTGENGEFSFSWGETISFGIDTFELGSVRGNKSTIALTELGDEVRGANIDQLIHRYSKAGQNNTRVVPDDVRKVFAEYPNVINEIINLSLSNGATLGEGEQVVNLPNEFIEQFKTGQAKEIDTAICAKTEGCNEARWFSLTTRNVNDGQIQGVINKLWGVDTSYKSVTKFHVFHDSTNFYGSTGNARGQAVVNISNAAFPILMARNDKNYWLAFGEKRAWDKNELAYITEAPSIVRPENVTRETATFNLPFISLGQVGKGKLMVIGNPHYNSILRCPNGYSWEGGVDKSGQCMRNSDSNDMKHFMQNVLRYLSDDKWTPDAKASMTVGTNLDTVYFKRHGQVTGNSAAFDFHPDFAGISVEHLSSYGDLDPQEMPLLI</sequence>